<dbReference type="AlphaFoldDB" id="A0A1E4SFA4"/>
<protein>
    <submittedName>
        <fullName evidence="2">Uncharacterized protein</fullName>
    </submittedName>
</protein>
<accession>A0A1E4SFA4</accession>
<name>A0A1E4SFA4_9ASCO</name>
<evidence type="ECO:0000313" key="3">
    <source>
        <dbReference type="Proteomes" id="UP000094285"/>
    </source>
</evidence>
<dbReference type="GeneID" id="30982459"/>
<evidence type="ECO:0000256" key="1">
    <source>
        <dbReference type="SAM" id="MobiDB-lite"/>
    </source>
</evidence>
<dbReference type="OrthoDB" id="10388283at2759"/>
<feature type="compositionally biased region" description="Polar residues" evidence="1">
    <location>
        <begin position="230"/>
        <end position="244"/>
    </location>
</feature>
<dbReference type="EMBL" id="KV453914">
    <property type="protein sequence ID" value="ODV78207.1"/>
    <property type="molecule type" value="Genomic_DNA"/>
</dbReference>
<keyword evidence="3" id="KW-1185">Reference proteome</keyword>
<reference evidence="3" key="1">
    <citation type="submission" date="2016-05" db="EMBL/GenBank/DDBJ databases">
        <title>Comparative genomics of biotechnologically important yeasts.</title>
        <authorList>
            <consortium name="DOE Joint Genome Institute"/>
            <person name="Riley R."/>
            <person name="Haridas S."/>
            <person name="Wolfe K.H."/>
            <person name="Lopes M.R."/>
            <person name="Hittinger C.T."/>
            <person name="Goker M."/>
            <person name="Salamov A."/>
            <person name="Wisecaver J."/>
            <person name="Long T.M."/>
            <person name="Aerts A.L."/>
            <person name="Barry K."/>
            <person name="Choi C."/>
            <person name="Clum A."/>
            <person name="Coughlan A.Y."/>
            <person name="Deshpande S."/>
            <person name="Douglass A.P."/>
            <person name="Hanson S.J."/>
            <person name="Klenk H.-P."/>
            <person name="Labutti K."/>
            <person name="Lapidus A."/>
            <person name="Lindquist E."/>
            <person name="Lipzen A."/>
            <person name="Meier-Kolthoff J.P."/>
            <person name="Ohm R.A."/>
            <person name="Otillar R.P."/>
            <person name="Pangilinan J."/>
            <person name="Peng Y."/>
            <person name="Rokas A."/>
            <person name="Rosa C.A."/>
            <person name="Scheuner C."/>
            <person name="Sibirny A.A."/>
            <person name="Slot J.C."/>
            <person name="Stielow J.B."/>
            <person name="Sun H."/>
            <person name="Kurtzman C.P."/>
            <person name="Blackwell M."/>
            <person name="Grigoriev I.V."/>
            <person name="Jeffries T.W."/>
        </authorList>
    </citation>
    <scope>NUCLEOTIDE SEQUENCE [LARGE SCALE GENOMIC DNA]</scope>
    <source>
        <strain evidence="3">NRRL Y-17324</strain>
    </source>
</reference>
<dbReference type="RefSeq" id="XP_020063329.1">
    <property type="nucleotide sequence ID" value="XM_020208322.1"/>
</dbReference>
<sequence length="255" mass="29653">MQTRIQSAQYAYHILRWLYCLLLALNFLDSKILISQPHLFHFCNNFTIFTKKTMKTRYTISYLLKLQHNSKIRLHCPELFQKRRSISQHKHFHHRTRNTAPRLAFHPNEVHVIPEGSRIVRVDPGMPIPYGAIPLLFLGYPGAARVFVYNPVGAPTHLNQLEKAQEEQKQLFRNKENIPLQTWPGSETFPEYNCGFYGTEPQVAIDLTSLGYDKRKNEDRSPGETERIQENQSDASNSQSTWSSSDIQIQLPLVY</sequence>
<feature type="region of interest" description="Disordered" evidence="1">
    <location>
        <begin position="211"/>
        <end position="244"/>
    </location>
</feature>
<organism evidence="2 3">
    <name type="scientific">Suhomyces tanzawaensis NRRL Y-17324</name>
    <dbReference type="NCBI Taxonomy" id="984487"/>
    <lineage>
        <taxon>Eukaryota</taxon>
        <taxon>Fungi</taxon>
        <taxon>Dikarya</taxon>
        <taxon>Ascomycota</taxon>
        <taxon>Saccharomycotina</taxon>
        <taxon>Pichiomycetes</taxon>
        <taxon>Debaryomycetaceae</taxon>
        <taxon>Suhomyces</taxon>
    </lineage>
</organism>
<dbReference type="Proteomes" id="UP000094285">
    <property type="component" value="Unassembled WGS sequence"/>
</dbReference>
<feature type="compositionally biased region" description="Basic and acidic residues" evidence="1">
    <location>
        <begin position="212"/>
        <end position="229"/>
    </location>
</feature>
<evidence type="ECO:0000313" key="2">
    <source>
        <dbReference type="EMBL" id="ODV78207.1"/>
    </source>
</evidence>
<proteinExistence type="predicted"/>
<gene>
    <name evidence="2" type="ORF">CANTADRAFT_299275</name>
</gene>